<dbReference type="OrthoDB" id="4618973at2"/>
<protein>
    <recommendedName>
        <fullName evidence="3">Polyketide cyclase</fullName>
    </recommendedName>
</protein>
<comment type="caution">
    <text evidence="1">The sequence shown here is derived from an EMBL/GenBank/DDBJ whole genome shotgun (WGS) entry which is preliminary data.</text>
</comment>
<proteinExistence type="predicted"/>
<reference evidence="2" key="1">
    <citation type="journal article" date="2016" name="Genome Announc.">
        <title>Draft Genome Sequences of Five Rapidly Growing Mycobacterium Species, M. thermoresistibile, M. fortuitum subsp. acetamidolyticum, M. canariasense, M. brisbanense, and M. novocastrense.</title>
        <authorList>
            <person name="Katahira K."/>
            <person name="Ogura Y."/>
            <person name="Gotoh Y."/>
            <person name="Hayashi T."/>
        </authorList>
    </citation>
    <scope>NUCLEOTIDE SEQUENCE [LARGE SCALE GENOMIC DNA]</scope>
    <source>
        <strain evidence="2">JCM15654</strain>
    </source>
</reference>
<evidence type="ECO:0000313" key="1">
    <source>
        <dbReference type="EMBL" id="GAS90949.1"/>
    </source>
</evidence>
<dbReference type="Pfam" id="PF10604">
    <property type="entry name" value="Polyketide_cyc2"/>
    <property type="match status" value="1"/>
</dbReference>
<evidence type="ECO:0000313" key="2">
    <source>
        <dbReference type="Proteomes" id="UP000069620"/>
    </source>
</evidence>
<evidence type="ECO:0008006" key="3">
    <source>
        <dbReference type="Google" id="ProtNLM"/>
    </source>
</evidence>
<dbReference type="InterPro" id="IPR019587">
    <property type="entry name" value="Polyketide_cyclase/dehydratase"/>
</dbReference>
<gene>
    <name evidence="1" type="ORF">RMCB_5045</name>
</gene>
<sequence length="155" mass="16579">MTASAPACVTASVSIAADPAAVYALITDLPTLASLAEEAYTMQWKKGDSATPGSVFVGQNRNGSRTWSTTCTVTDADPGRTFAFDVKSLVFPVAHWRYDIAATETGCTVTESTWDQRAGWFKFVGGLATGVTDRGGANAEHIQRTLERLKARAER</sequence>
<dbReference type="Gene3D" id="3.30.530.20">
    <property type="match status" value="1"/>
</dbReference>
<organism evidence="1 2">
    <name type="scientific">Mycolicibacterium brisbanense</name>
    <dbReference type="NCBI Taxonomy" id="146020"/>
    <lineage>
        <taxon>Bacteria</taxon>
        <taxon>Bacillati</taxon>
        <taxon>Actinomycetota</taxon>
        <taxon>Actinomycetes</taxon>
        <taxon>Mycobacteriales</taxon>
        <taxon>Mycobacteriaceae</taxon>
        <taxon>Mycolicibacterium</taxon>
    </lineage>
</organism>
<dbReference type="RefSeq" id="WP_062830944.1">
    <property type="nucleotide sequence ID" value="NZ_BCSX01000044.1"/>
</dbReference>
<accession>A0A117I733</accession>
<dbReference type="CDD" id="cd07812">
    <property type="entry name" value="SRPBCC"/>
    <property type="match status" value="1"/>
</dbReference>
<dbReference type="SUPFAM" id="SSF55961">
    <property type="entry name" value="Bet v1-like"/>
    <property type="match status" value="1"/>
</dbReference>
<keyword evidence="2" id="KW-1185">Reference proteome</keyword>
<name>A0A117I733_9MYCO</name>
<dbReference type="Proteomes" id="UP000069620">
    <property type="component" value="Unassembled WGS sequence"/>
</dbReference>
<reference evidence="2" key="2">
    <citation type="submission" date="2016-02" db="EMBL/GenBank/DDBJ databases">
        <title>Draft genome sequence of five rapidly growing Mycobacterium species.</title>
        <authorList>
            <person name="Katahira K."/>
            <person name="Gotou Y."/>
            <person name="Iida K."/>
            <person name="Ogura Y."/>
            <person name="Hayashi T."/>
        </authorList>
    </citation>
    <scope>NUCLEOTIDE SEQUENCE [LARGE SCALE GENOMIC DNA]</scope>
    <source>
        <strain evidence="2">JCM15654</strain>
    </source>
</reference>
<dbReference type="AlphaFoldDB" id="A0A117I733"/>
<dbReference type="InterPro" id="IPR023393">
    <property type="entry name" value="START-like_dom_sf"/>
</dbReference>
<dbReference type="EMBL" id="BCSX01000044">
    <property type="protein sequence ID" value="GAS90949.1"/>
    <property type="molecule type" value="Genomic_DNA"/>
</dbReference>
<dbReference type="STRING" id="146020.RMCB_5045"/>